<dbReference type="Proteomes" id="UP000094412">
    <property type="component" value="Unassembled WGS sequence"/>
</dbReference>
<dbReference type="OrthoDB" id="5457915at2"/>
<evidence type="ECO:0000313" key="4">
    <source>
        <dbReference type="Proteomes" id="UP000094412"/>
    </source>
</evidence>
<accession>A0A1C2DII4</accession>
<reference evidence="3 4" key="1">
    <citation type="submission" date="2016-08" db="EMBL/GenBank/DDBJ databases">
        <title>Whole genome sequence of Mesorhizobium sp. strain UASWS1009 isolated from industrial sewage.</title>
        <authorList>
            <person name="Crovadore J."/>
            <person name="Calmin G."/>
            <person name="Chablais R."/>
            <person name="Cochard B."/>
            <person name="Lefort F."/>
        </authorList>
    </citation>
    <scope>NUCLEOTIDE SEQUENCE [LARGE SCALE GENOMIC DNA]</scope>
    <source>
        <strain evidence="3 4">UASWS1009</strain>
    </source>
</reference>
<dbReference type="InterPro" id="IPR051803">
    <property type="entry name" value="TA_system_RelE-like_toxin"/>
</dbReference>
<evidence type="ECO:0000256" key="2">
    <source>
        <dbReference type="ARBA" id="ARBA00022649"/>
    </source>
</evidence>
<dbReference type="InterPro" id="IPR035093">
    <property type="entry name" value="RelE/ParE_toxin_dom_sf"/>
</dbReference>
<evidence type="ECO:0000313" key="3">
    <source>
        <dbReference type="EMBL" id="OCX14570.1"/>
    </source>
</evidence>
<comment type="similarity">
    <text evidence="1">Belongs to the RelE toxin family.</text>
</comment>
<name>A0A1C2DII4_9HYPH</name>
<dbReference type="PANTHER" id="PTHR33755">
    <property type="entry name" value="TOXIN PARE1-RELATED"/>
    <property type="match status" value="1"/>
</dbReference>
<keyword evidence="2" id="KW-1277">Toxin-antitoxin system</keyword>
<keyword evidence="4" id="KW-1185">Reference proteome</keyword>
<dbReference type="STRING" id="1566387.QV13_19130"/>
<dbReference type="RefSeq" id="WP_024923804.1">
    <property type="nucleotide sequence ID" value="NZ_MDEO01000035.1"/>
</dbReference>
<evidence type="ECO:0000256" key="1">
    <source>
        <dbReference type="ARBA" id="ARBA00006226"/>
    </source>
</evidence>
<organism evidence="3 4">
    <name type="scientific">Mesorhizobium hungaricum</name>
    <dbReference type="NCBI Taxonomy" id="1566387"/>
    <lineage>
        <taxon>Bacteria</taxon>
        <taxon>Pseudomonadati</taxon>
        <taxon>Pseudomonadota</taxon>
        <taxon>Alphaproteobacteria</taxon>
        <taxon>Hyphomicrobiales</taxon>
        <taxon>Phyllobacteriaceae</taxon>
        <taxon>Mesorhizobium</taxon>
    </lineage>
</organism>
<dbReference type="EMBL" id="MDEO01000035">
    <property type="protein sequence ID" value="OCX14570.1"/>
    <property type="molecule type" value="Genomic_DNA"/>
</dbReference>
<dbReference type="PANTHER" id="PTHR33755:SF6">
    <property type="entry name" value="PLASMID STABILIZATION SYSTEM PROTEIN"/>
    <property type="match status" value="1"/>
</dbReference>
<protein>
    <submittedName>
        <fullName evidence="3">Plasmid stabilization protein</fullName>
    </submittedName>
</protein>
<dbReference type="InterPro" id="IPR007712">
    <property type="entry name" value="RelE/ParE_toxin"/>
</dbReference>
<dbReference type="AlphaFoldDB" id="A0A1C2DII4"/>
<comment type="caution">
    <text evidence="3">The sequence shown here is derived from an EMBL/GenBank/DDBJ whole genome shotgun (WGS) entry which is preliminary data.</text>
</comment>
<gene>
    <name evidence="3" type="ORF">QV13_19130</name>
</gene>
<dbReference type="Pfam" id="PF05016">
    <property type="entry name" value="ParE_toxin"/>
    <property type="match status" value="1"/>
</dbReference>
<sequence>MSRLRFTSEALENLADIAFYIAMSTGSRPLAENFVKQITQKCGRLASLPGTLGRDRSELRTGLRSIVLKGYVIFFRYRDDIVEVVTVLEGHRDIDGYFHDEES</sequence>
<dbReference type="Gene3D" id="3.30.2310.20">
    <property type="entry name" value="RelE-like"/>
    <property type="match status" value="1"/>
</dbReference>
<proteinExistence type="inferred from homology"/>